<dbReference type="InterPro" id="IPR021822">
    <property type="entry name" value="DUF3405"/>
</dbReference>
<evidence type="ECO:0000256" key="1">
    <source>
        <dbReference type="SAM" id="Phobius"/>
    </source>
</evidence>
<dbReference type="AlphaFoldDB" id="A0AA38REP8"/>
<dbReference type="PANTHER" id="PTHR36205:SF2">
    <property type="entry name" value="MAJOR FACILITATOR SUPERFAMILY TRANSPORTER"/>
    <property type="match status" value="1"/>
</dbReference>
<keyword evidence="1" id="KW-1133">Transmembrane helix</keyword>
<accession>A0AA38REP8</accession>
<keyword evidence="3" id="KW-1185">Reference proteome</keyword>
<dbReference type="Proteomes" id="UP001174694">
    <property type="component" value="Unassembled WGS sequence"/>
</dbReference>
<feature type="transmembrane region" description="Helical" evidence="1">
    <location>
        <begin position="12"/>
        <end position="31"/>
    </location>
</feature>
<gene>
    <name evidence="2" type="ORF">NKR23_g6210</name>
</gene>
<dbReference type="Pfam" id="PF11885">
    <property type="entry name" value="DUF3405"/>
    <property type="match status" value="1"/>
</dbReference>
<sequence>MALPSLLGAVRWRRLTIVAVFIVFIWMFGLAPHAPEMRTKVAGLSTSSHMTDTLILPPLPERVPCVGPRGQLLSESEDDALWLADIDKPYPVPFVGSHQDLGLEQTWMTAEGRYGAYGYKDERPEYNRTRVDWERVDWGDLQNKCFEANAARFPEAAKKFTNEKRIKLRNDRSLESWRVGSRTWKEFTPTRRTALVVRGYTGYKYKPEDLWHIRSLIQETALASGGEYAVVFLVHVKDKDKKIFESKENYARALEEANIPPELRSITVLWDENLLESWYPKISEHATVFQIYQPTQLFALHYPEFDHYWQFEMDMRFMGDAGKYLDAVGAFARNEPRKQSMERTSFFHIQDKVGSYADLMKAVDKANNGSSHIWGPLAIPEIPNPIGPPPPAADPREDDFKWGVGEDADVVVTSFCRNVTRSPMWLFRDWVRGFDKSNSNPPRFFCPPAVMRGSRALYLAIHDAQMRLGLAVPSEATLPTFAVWHGLKVSYPPQPWYLRDVDNVEQRELWFRGGAAASSDGWVGPDPEKIPERGLTWWWTSKFPRRIMDAWFKLEREPDNAEQKDLPYVLAEKDGEIYIPNFAMHPVKT</sequence>
<keyword evidence="1" id="KW-0472">Membrane</keyword>
<evidence type="ECO:0000313" key="3">
    <source>
        <dbReference type="Proteomes" id="UP001174694"/>
    </source>
</evidence>
<name>A0AA38REP8_9PEZI</name>
<comment type="caution">
    <text evidence="2">The sequence shown here is derived from an EMBL/GenBank/DDBJ whole genome shotgun (WGS) entry which is preliminary data.</text>
</comment>
<dbReference type="EMBL" id="JANBVO010000017">
    <property type="protein sequence ID" value="KAJ9144111.1"/>
    <property type="molecule type" value="Genomic_DNA"/>
</dbReference>
<proteinExistence type="predicted"/>
<organism evidence="2 3">
    <name type="scientific">Pleurostoma richardsiae</name>
    <dbReference type="NCBI Taxonomy" id="41990"/>
    <lineage>
        <taxon>Eukaryota</taxon>
        <taxon>Fungi</taxon>
        <taxon>Dikarya</taxon>
        <taxon>Ascomycota</taxon>
        <taxon>Pezizomycotina</taxon>
        <taxon>Sordariomycetes</taxon>
        <taxon>Sordariomycetidae</taxon>
        <taxon>Calosphaeriales</taxon>
        <taxon>Pleurostomataceae</taxon>
        <taxon>Pleurostoma</taxon>
    </lineage>
</organism>
<evidence type="ECO:0000313" key="2">
    <source>
        <dbReference type="EMBL" id="KAJ9144111.1"/>
    </source>
</evidence>
<keyword evidence="1" id="KW-0812">Transmembrane</keyword>
<dbReference type="PANTHER" id="PTHR36205">
    <property type="entry name" value="CHROMOSOME 19, WHOLE GENOME SHOTGUN SEQUENCE"/>
    <property type="match status" value="1"/>
</dbReference>
<reference evidence="2" key="1">
    <citation type="submission" date="2022-07" db="EMBL/GenBank/DDBJ databases">
        <title>Fungi with potential for degradation of polypropylene.</title>
        <authorList>
            <person name="Gostincar C."/>
        </authorList>
    </citation>
    <scope>NUCLEOTIDE SEQUENCE</scope>
    <source>
        <strain evidence="2">EXF-13308</strain>
    </source>
</reference>
<protein>
    <submittedName>
        <fullName evidence="2">Biotin synthase-like protein</fullName>
    </submittedName>
</protein>